<dbReference type="SUPFAM" id="SSF55961">
    <property type="entry name" value="Bet v1-like"/>
    <property type="match status" value="1"/>
</dbReference>
<reference evidence="1 2" key="1">
    <citation type="submission" date="2019-07" db="EMBL/GenBank/DDBJ databases">
        <title>Lentzea xizangensis sp. nov., isolated from Qinghai-Tibetan Plateau Soils.</title>
        <authorList>
            <person name="Huang J."/>
        </authorList>
    </citation>
    <scope>NUCLEOTIDE SEQUENCE [LARGE SCALE GENOMIC DNA]</scope>
    <source>
        <strain evidence="1 2">FXJ1.1311</strain>
    </source>
</reference>
<dbReference type="RefSeq" id="WP_146353892.1">
    <property type="nucleotide sequence ID" value="NZ_VOBR01000013.1"/>
</dbReference>
<dbReference type="EMBL" id="VOBR01000013">
    <property type="protein sequence ID" value="TWP50269.1"/>
    <property type="molecule type" value="Genomic_DNA"/>
</dbReference>
<dbReference type="Proteomes" id="UP000316639">
    <property type="component" value="Unassembled WGS sequence"/>
</dbReference>
<organism evidence="1 2">
    <name type="scientific">Lentzea tibetensis</name>
    <dbReference type="NCBI Taxonomy" id="2591470"/>
    <lineage>
        <taxon>Bacteria</taxon>
        <taxon>Bacillati</taxon>
        <taxon>Actinomycetota</taxon>
        <taxon>Actinomycetes</taxon>
        <taxon>Pseudonocardiales</taxon>
        <taxon>Pseudonocardiaceae</taxon>
        <taxon>Lentzea</taxon>
    </lineage>
</organism>
<name>A0A563ERH7_9PSEU</name>
<sequence length="155" mass="17766">MIRNVHERVLSGDAGFAIDRIQELWPPAWGRMEFDRPLGVGADGGHGPIRYRCTAIEPGRRVEFAFTGLTGTHVLEADGTTLRHTLLGDFPLLPRLRWAFVIRWLHDACLEDFLDRAETAAGRPPERPARWSVWVRLVRRVFVRRAQRQHHSVTA</sequence>
<evidence type="ECO:0000313" key="2">
    <source>
        <dbReference type="Proteomes" id="UP000316639"/>
    </source>
</evidence>
<protein>
    <submittedName>
        <fullName evidence="1">SRPBCC family protein</fullName>
    </submittedName>
</protein>
<comment type="caution">
    <text evidence="1">The sequence shown here is derived from an EMBL/GenBank/DDBJ whole genome shotgun (WGS) entry which is preliminary data.</text>
</comment>
<proteinExistence type="predicted"/>
<keyword evidence="2" id="KW-1185">Reference proteome</keyword>
<evidence type="ECO:0000313" key="1">
    <source>
        <dbReference type="EMBL" id="TWP50269.1"/>
    </source>
</evidence>
<dbReference type="OrthoDB" id="7067492at2"/>
<accession>A0A563ERH7</accession>
<gene>
    <name evidence="1" type="ORF">FKR81_21440</name>
</gene>
<dbReference type="AlphaFoldDB" id="A0A563ERH7"/>